<dbReference type="Proteomes" id="UP001221757">
    <property type="component" value="Unassembled WGS sequence"/>
</dbReference>
<comment type="caution">
    <text evidence="1">The sequence shown here is derived from an EMBL/GenBank/DDBJ whole genome shotgun (WGS) entry which is preliminary data.</text>
</comment>
<evidence type="ECO:0000313" key="2">
    <source>
        <dbReference type="Proteomes" id="UP001221757"/>
    </source>
</evidence>
<evidence type="ECO:0000313" key="1">
    <source>
        <dbReference type="EMBL" id="KAJ7683026.1"/>
    </source>
</evidence>
<reference evidence="1" key="1">
    <citation type="submission" date="2023-03" db="EMBL/GenBank/DDBJ databases">
        <title>Massive genome expansion in bonnet fungi (Mycena s.s.) driven by repeated elements and novel gene families across ecological guilds.</title>
        <authorList>
            <consortium name="Lawrence Berkeley National Laboratory"/>
            <person name="Harder C.B."/>
            <person name="Miyauchi S."/>
            <person name="Viragh M."/>
            <person name="Kuo A."/>
            <person name="Thoen E."/>
            <person name="Andreopoulos B."/>
            <person name="Lu D."/>
            <person name="Skrede I."/>
            <person name="Drula E."/>
            <person name="Henrissat B."/>
            <person name="Morin E."/>
            <person name="Kohler A."/>
            <person name="Barry K."/>
            <person name="LaButti K."/>
            <person name="Morin E."/>
            <person name="Salamov A."/>
            <person name="Lipzen A."/>
            <person name="Mereny Z."/>
            <person name="Hegedus B."/>
            <person name="Baldrian P."/>
            <person name="Stursova M."/>
            <person name="Weitz H."/>
            <person name="Taylor A."/>
            <person name="Grigoriev I.V."/>
            <person name="Nagy L.G."/>
            <person name="Martin F."/>
            <person name="Kauserud H."/>
        </authorList>
    </citation>
    <scope>NUCLEOTIDE SEQUENCE</scope>
    <source>
        <strain evidence="1">CBHHK067</strain>
    </source>
</reference>
<sequence>MIRLETCGAFFLLPPLNTPLAELSPALHLAEARPHSFAQVARAAPRSISFQFSSSSLASTCILMYYL</sequence>
<organism evidence="1 2">
    <name type="scientific">Mycena rosella</name>
    <name type="common">Pink bonnet</name>
    <name type="synonym">Agaricus rosellus</name>
    <dbReference type="NCBI Taxonomy" id="1033263"/>
    <lineage>
        <taxon>Eukaryota</taxon>
        <taxon>Fungi</taxon>
        <taxon>Dikarya</taxon>
        <taxon>Basidiomycota</taxon>
        <taxon>Agaricomycotina</taxon>
        <taxon>Agaricomycetes</taxon>
        <taxon>Agaricomycetidae</taxon>
        <taxon>Agaricales</taxon>
        <taxon>Marasmiineae</taxon>
        <taxon>Mycenaceae</taxon>
        <taxon>Mycena</taxon>
    </lineage>
</organism>
<dbReference type="EMBL" id="JARKIE010000112">
    <property type="protein sequence ID" value="KAJ7683026.1"/>
    <property type="molecule type" value="Genomic_DNA"/>
</dbReference>
<keyword evidence="2" id="KW-1185">Reference proteome</keyword>
<dbReference type="AlphaFoldDB" id="A0AAD7GEW1"/>
<gene>
    <name evidence="1" type="ORF">B0H17DRAFT_1075033</name>
</gene>
<protein>
    <submittedName>
        <fullName evidence="1">Uncharacterized protein</fullName>
    </submittedName>
</protein>
<feature type="non-terminal residue" evidence="1">
    <location>
        <position position="67"/>
    </location>
</feature>
<name>A0AAD7GEW1_MYCRO</name>
<accession>A0AAD7GEW1</accession>
<proteinExistence type="predicted"/>